<dbReference type="InterPro" id="IPR009003">
    <property type="entry name" value="Peptidase_S1_PA"/>
</dbReference>
<dbReference type="AlphaFoldDB" id="A0A7W3Y500"/>
<name>A0A7W3Y500_9GAMM</name>
<evidence type="ECO:0000256" key="2">
    <source>
        <dbReference type="ARBA" id="ARBA00022525"/>
    </source>
</evidence>
<feature type="region of interest" description="Disordered" evidence="7">
    <location>
        <begin position="51"/>
        <end position="87"/>
    </location>
</feature>
<evidence type="ECO:0000256" key="3">
    <source>
        <dbReference type="ARBA" id="ARBA00022670"/>
    </source>
</evidence>
<keyword evidence="4" id="KW-0378">Hydrolase</keyword>
<evidence type="ECO:0000256" key="4">
    <source>
        <dbReference type="ARBA" id="ARBA00022801"/>
    </source>
</evidence>
<dbReference type="InterPro" id="IPR043504">
    <property type="entry name" value="Peptidase_S1_PA_chymotrypsin"/>
</dbReference>
<evidence type="ECO:0000256" key="6">
    <source>
        <dbReference type="ARBA" id="ARBA00023145"/>
    </source>
</evidence>
<evidence type="ECO:0000313" key="10">
    <source>
        <dbReference type="Proteomes" id="UP000523196"/>
    </source>
</evidence>
<gene>
    <name evidence="9" type="ORF">H4F98_05285</name>
</gene>
<evidence type="ECO:0000256" key="5">
    <source>
        <dbReference type="ARBA" id="ARBA00022825"/>
    </source>
</evidence>
<dbReference type="SUPFAM" id="SSF89260">
    <property type="entry name" value="Collagen-binding domain"/>
    <property type="match status" value="1"/>
</dbReference>
<comment type="caution">
    <text evidence="9">The sequence shown here is derived from an EMBL/GenBank/DDBJ whole genome shotgun (WGS) entry which is preliminary data.</text>
</comment>
<keyword evidence="6" id="KW-0865">Zymogen</keyword>
<dbReference type="FunFam" id="2.60.120.380:FF:000013">
    <property type="entry name" value="Alkaline serine protease"/>
    <property type="match status" value="1"/>
</dbReference>
<sequence>MGYTCDTEGGSSGSPVISRASNKVIALHHLGGCNNQGAKISRIWPQVASYFNNQVPDGDNGGGTDPDPDPTPGTLQKGVPVSAGGAQGSETRYTLTVPAGASNLAFTTSGGSGDADLYVRFGSAPTTSTYDCRPYKSGNAESCTFASPQAGTWHVMLRGYSAYSGLSLVADYATGGGGGGAPCTGCTAYTGSLSGTGNTAVQPNGTYYQSVAGAQKGWLRGPAGTDFDLELYRWSGSAWSKVAQSTSATSEESISYNGTAGYYYWRVVSYDGSGSYSVWLDTP</sequence>
<dbReference type="InterPro" id="IPR007280">
    <property type="entry name" value="Peptidase_C_arc/bac"/>
</dbReference>
<comment type="subcellular location">
    <subcellularLocation>
        <location evidence="1">Secreted</location>
    </subcellularLocation>
</comment>
<dbReference type="Pfam" id="PF04151">
    <property type="entry name" value="PPC"/>
    <property type="match status" value="1"/>
</dbReference>
<dbReference type="SUPFAM" id="SSF50494">
    <property type="entry name" value="Trypsin-like serine proteases"/>
    <property type="match status" value="1"/>
</dbReference>
<organism evidence="9 10">
    <name type="scientific">Marilutibacter spongiae</name>
    <dbReference type="NCBI Taxonomy" id="2025720"/>
    <lineage>
        <taxon>Bacteria</taxon>
        <taxon>Pseudomonadati</taxon>
        <taxon>Pseudomonadota</taxon>
        <taxon>Gammaproteobacteria</taxon>
        <taxon>Lysobacterales</taxon>
        <taxon>Lysobacteraceae</taxon>
        <taxon>Marilutibacter</taxon>
    </lineage>
</organism>
<keyword evidence="5" id="KW-0720">Serine protease</keyword>
<dbReference type="Gene3D" id="2.60.120.380">
    <property type="match status" value="2"/>
</dbReference>
<keyword evidence="2" id="KW-0964">Secreted</keyword>
<evidence type="ECO:0000256" key="7">
    <source>
        <dbReference type="SAM" id="MobiDB-lite"/>
    </source>
</evidence>
<dbReference type="PANTHER" id="PTHR36234">
    <property type="entry name" value="LYSYL ENDOPEPTIDASE"/>
    <property type="match status" value="1"/>
</dbReference>
<dbReference type="GO" id="GO:0006508">
    <property type="term" value="P:proteolysis"/>
    <property type="evidence" value="ECO:0007669"/>
    <property type="project" value="UniProtKB-KW"/>
</dbReference>
<protein>
    <submittedName>
        <fullName evidence="9">PPC domain-containing protein</fullName>
    </submittedName>
</protein>
<dbReference type="EMBL" id="JACHTF010000004">
    <property type="protein sequence ID" value="MBB1059983.1"/>
    <property type="molecule type" value="Genomic_DNA"/>
</dbReference>
<keyword evidence="3" id="KW-0645">Protease</keyword>
<dbReference type="Proteomes" id="UP000523196">
    <property type="component" value="Unassembled WGS sequence"/>
</dbReference>
<accession>A0A7W3Y500</accession>
<feature type="domain" description="Peptidase C-terminal archaeal/bacterial" evidence="8">
    <location>
        <begin position="92"/>
        <end position="159"/>
    </location>
</feature>
<proteinExistence type="predicted"/>
<dbReference type="PANTHER" id="PTHR36234:SF5">
    <property type="entry name" value="LYSYL ENDOPEPTIDASE"/>
    <property type="match status" value="1"/>
</dbReference>
<keyword evidence="10" id="KW-1185">Reference proteome</keyword>
<dbReference type="GO" id="GO:0008236">
    <property type="term" value="F:serine-type peptidase activity"/>
    <property type="evidence" value="ECO:0007669"/>
    <property type="project" value="UniProtKB-KW"/>
</dbReference>
<dbReference type="GO" id="GO:0005576">
    <property type="term" value="C:extracellular region"/>
    <property type="evidence" value="ECO:0007669"/>
    <property type="project" value="UniProtKB-SubCell"/>
</dbReference>
<evidence type="ECO:0000256" key="1">
    <source>
        <dbReference type="ARBA" id="ARBA00004613"/>
    </source>
</evidence>
<evidence type="ECO:0000259" key="8">
    <source>
        <dbReference type="Pfam" id="PF04151"/>
    </source>
</evidence>
<dbReference type="Gene3D" id="2.40.10.10">
    <property type="entry name" value="Trypsin-like serine proteases"/>
    <property type="match status" value="1"/>
</dbReference>
<evidence type="ECO:0000313" key="9">
    <source>
        <dbReference type="EMBL" id="MBB1059983.1"/>
    </source>
</evidence>
<reference evidence="9 10" key="1">
    <citation type="submission" date="2020-08" db="EMBL/GenBank/DDBJ databases">
        <authorList>
            <person name="Xu S."/>
            <person name="Li A."/>
        </authorList>
    </citation>
    <scope>NUCLEOTIDE SEQUENCE [LARGE SCALE GENOMIC DNA]</scope>
    <source>
        <strain evidence="9 10">119BY6-57</strain>
    </source>
</reference>